<dbReference type="EnsemblProtists" id="EKX36408">
    <property type="protein sequence ID" value="EKX36408"/>
    <property type="gene ID" value="GUITHDRAFT_117408"/>
</dbReference>
<evidence type="ECO:0000256" key="5">
    <source>
        <dbReference type="ARBA" id="ARBA00023163"/>
    </source>
</evidence>
<dbReference type="EMBL" id="JH993074">
    <property type="protein sequence ID" value="EKX36408.1"/>
    <property type="molecule type" value="Genomic_DNA"/>
</dbReference>
<reference evidence="9 11" key="1">
    <citation type="journal article" date="2012" name="Nature">
        <title>Algal genomes reveal evolutionary mosaicism and the fate of nucleomorphs.</title>
        <authorList>
            <consortium name="DOE Joint Genome Institute"/>
            <person name="Curtis B.A."/>
            <person name="Tanifuji G."/>
            <person name="Burki F."/>
            <person name="Gruber A."/>
            <person name="Irimia M."/>
            <person name="Maruyama S."/>
            <person name="Arias M.C."/>
            <person name="Ball S.G."/>
            <person name="Gile G.H."/>
            <person name="Hirakawa Y."/>
            <person name="Hopkins J.F."/>
            <person name="Kuo A."/>
            <person name="Rensing S.A."/>
            <person name="Schmutz J."/>
            <person name="Symeonidi A."/>
            <person name="Elias M."/>
            <person name="Eveleigh R.J."/>
            <person name="Herman E.K."/>
            <person name="Klute M.J."/>
            <person name="Nakayama T."/>
            <person name="Obornik M."/>
            <person name="Reyes-Prieto A."/>
            <person name="Armbrust E.V."/>
            <person name="Aves S.J."/>
            <person name="Beiko R.G."/>
            <person name="Coutinho P."/>
            <person name="Dacks J.B."/>
            <person name="Durnford D.G."/>
            <person name="Fast N.M."/>
            <person name="Green B.R."/>
            <person name="Grisdale C.J."/>
            <person name="Hempel F."/>
            <person name="Henrissat B."/>
            <person name="Hoppner M.P."/>
            <person name="Ishida K."/>
            <person name="Kim E."/>
            <person name="Koreny L."/>
            <person name="Kroth P.G."/>
            <person name="Liu Y."/>
            <person name="Malik S.B."/>
            <person name="Maier U.G."/>
            <person name="McRose D."/>
            <person name="Mock T."/>
            <person name="Neilson J.A."/>
            <person name="Onodera N.T."/>
            <person name="Poole A.M."/>
            <person name="Pritham E.J."/>
            <person name="Richards T.A."/>
            <person name="Rocap G."/>
            <person name="Roy S.W."/>
            <person name="Sarai C."/>
            <person name="Schaack S."/>
            <person name="Shirato S."/>
            <person name="Slamovits C.H."/>
            <person name="Spencer D.F."/>
            <person name="Suzuki S."/>
            <person name="Worden A.Z."/>
            <person name="Zauner S."/>
            <person name="Barry K."/>
            <person name="Bell C."/>
            <person name="Bharti A.K."/>
            <person name="Crow J.A."/>
            <person name="Grimwood J."/>
            <person name="Kramer R."/>
            <person name="Lindquist E."/>
            <person name="Lucas S."/>
            <person name="Salamov A."/>
            <person name="McFadden G.I."/>
            <person name="Lane C.E."/>
            <person name="Keeling P.J."/>
            <person name="Gray M.W."/>
            <person name="Grigoriev I.V."/>
            <person name="Archibald J.M."/>
        </authorList>
    </citation>
    <scope>NUCLEOTIDE SEQUENCE</scope>
    <source>
        <strain evidence="9 11">CCMP2712</strain>
    </source>
</reference>
<dbReference type="HOGENOM" id="CLU_1921092_0_0_1"/>
<feature type="compositionally biased region" description="Basic and acidic residues" evidence="7">
    <location>
        <begin position="120"/>
        <end position="132"/>
    </location>
</feature>
<comment type="function">
    <text evidence="1">Putative transcription factor.</text>
</comment>
<dbReference type="PROSITE" id="PS51519">
    <property type="entry name" value="RWP_RK"/>
    <property type="match status" value="1"/>
</dbReference>
<organism evidence="9">
    <name type="scientific">Guillardia theta (strain CCMP2712)</name>
    <name type="common">Cryptophyte</name>
    <dbReference type="NCBI Taxonomy" id="905079"/>
    <lineage>
        <taxon>Eukaryota</taxon>
        <taxon>Cryptophyceae</taxon>
        <taxon>Pyrenomonadales</taxon>
        <taxon>Geminigeraceae</taxon>
        <taxon>Guillardia</taxon>
    </lineage>
</organism>
<dbReference type="KEGG" id="gtt:GUITHDRAFT_117408"/>
<keyword evidence="4" id="KW-0238">DNA-binding</keyword>
<evidence type="ECO:0000256" key="4">
    <source>
        <dbReference type="ARBA" id="ARBA00023125"/>
    </source>
</evidence>
<feature type="compositionally biased region" description="Polar residues" evidence="7">
    <location>
        <begin position="35"/>
        <end position="48"/>
    </location>
</feature>
<proteinExistence type="predicted"/>
<evidence type="ECO:0000313" key="9">
    <source>
        <dbReference type="EMBL" id="EKX36408.1"/>
    </source>
</evidence>
<keyword evidence="6" id="KW-0539">Nucleus</keyword>
<evidence type="ECO:0000256" key="7">
    <source>
        <dbReference type="SAM" id="MobiDB-lite"/>
    </source>
</evidence>
<reference evidence="10" key="3">
    <citation type="submission" date="2015-06" db="UniProtKB">
        <authorList>
            <consortium name="EnsemblProtists"/>
        </authorList>
    </citation>
    <scope>IDENTIFICATION</scope>
</reference>
<dbReference type="RefSeq" id="XP_005823388.1">
    <property type="nucleotide sequence ID" value="XM_005823331.1"/>
</dbReference>
<evidence type="ECO:0000313" key="10">
    <source>
        <dbReference type="EnsemblProtists" id="EKX36408"/>
    </source>
</evidence>
<name>L1IJI3_GUITC</name>
<accession>L1IJI3</accession>
<dbReference type="GO" id="GO:0003700">
    <property type="term" value="F:DNA-binding transcription factor activity"/>
    <property type="evidence" value="ECO:0007669"/>
    <property type="project" value="InterPro"/>
</dbReference>
<dbReference type="PANTHER" id="PTHR46373:SF2">
    <property type="entry name" value="RWP-RK DOMAIN-CONTAINING PROTEIN"/>
    <property type="match status" value="1"/>
</dbReference>
<dbReference type="OrthoDB" id="6270329at2759"/>
<evidence type="ECO:0000313" key="11">
    <source>
        <dbReference type="Proteomes" id="UP000011087"/>
    </source>
</evidence>
<gene>
    <name evidence="9" type="ORF">GUITHDRAFT_117408</name>
</gene>
<evidence type="ECO:0000256" key="6">
    <source>
        <dbReference type="ARBA" id="ARBA00023242"/>
    </source>
</evidence>
<evidence type="ECO:0000256" key="3">
    <source>
        <dbReference type="ARBA" id="ARBA00023054"/>
    </source>
</evidence>
<keyword evidence="3" id="KW-0175">Coiled coil</keyword>
<dbReference type="InterPro" id="IPR003035">
    <property type="entry name" value="RWP-RK_dom"/>
</dbReference>
<dbReference type="GeneID" id="17293174"/>
<keyword evidence="5" id="KW-0804">Transcription</keyword>
<reference evidence="11" key="2">
    <citation type="submission" date="2012-11" db="EMBL/GenBank/DDBJ databases">
        <authorList>
            <person name="Kuo A."/>
            <person name="Curtis B.A."/>
            <person name="Tanifuji G."/>
            <person name="Burki F."/>
            <person name="Gruber A."/>
            <person name="Irimia M."/>
            <person name="Maruyama S."/>
            <person name="Arias M.C."/>
            <person name="Ball S.G."/>
            <person name="Gile G.H."/>
            <person name="Hirakawa Y."/>
            <person name="Hopkins J.F."/>
            <person name="Rensing S.A."/>
            <person name="Schmutz J."/>
            <person name="Symeonidi A."/>
            <person name="Elias M."/>
            <person name="Eveleigh R.J."/>
            <person name="Herman E.K."/>
            <person name="Klute M.J."/>
            <person name="Nakayama T."/>
            <person name="Obornik M."/>
            <person name="Reyes-Prieto A."/>
            <person name="Armbrust E.V."/>
            <person name="Aves S.J."/>
            <person name="Beiko R.G."/>
            <person name="Coutinho P."/>
            <person name="Dacks J.B."/>
            <person name="Durnford D.G."/>
            <person name="Fast N.M."/>
            <person name="Green B.R."/>
            <person name="Grisdale C."/>
            <person name="Hempe F."/>
            <person name="Henrissat B."/>
            <person name="Hoppner M.P."/>
            <person name="Ishida K.-I."/>
            <person name="Kim E."/>
            <person name="Koreny L."/>
            <person name="Kroth P.G."/>
            <person name="Liu Y."/>
            <person name="Malik S.-B."/>
            <person name="Maier U.G."/>
            <person name="McRose D."/>
            <person name="Mock T."/>
            <person name="Neilson J.A."/>
            <person name="Onodera N.T."/>
            <person name="Poole A.M."/>
            <person name="Pritham E.J."/>
            <person name="Richards T.A."/>
            <person name="Rocap G."/>
            <person name="Roy S.W."/>
            <person name="Sarai C."/>
            <person name="Schaack S."/>
            <person name="Shirato S."/>
            <person name="Slamovits C.H."/>
            <person name="Spencer D.F."/>
            <person name="Suzuki S."/>
            <person name="Worden A.Z."/>
            <person name="Zauner S."/>
            <person name="Barry K."/>
            <person name="Bell C."/>
            <person name="Bharti A.K."/>
            <person name="Crow J.A."/>
            <person name="Grimwood J."/>
            <person name="Kramer R."/>
            <person name="Lindquist E."/>
            <person name="Lucas S."/>
            <person name="Salamov A."/>
            <person name="McFadden G.I."/>
            <person name="Lane C.E."/>
            <person name="Keeling P.J."/>
            <person name="Gray M.W."/>
            <person name="Grigoriev I.V."/>
            <person name="Archibald J.M."/>
        </authorList>
    </citation>
    <scope>NUCLEOTIDE SEQUENCE</scope>
    <source>
        <strain evidence="11">CCMP2712</strain>
    </source>
</reference>
<evidence type="ECO:0000256" key="1">
    <source>
        <dbReference type="ARBA" id="ARBA00004049"/>
    </source>
</evidence>
<dbReference type="PaxDb" id="55529-EKX36408"/>
<keyword evidence="11" id="KW-1185">Reference proteome</keyword>
<dbReference type="AlphaFoldDB" id="L1IJI3"/>
<evidence type="ECO:0000259" key="8">
    <source>
        <dbReference type="PROSITE" id="PS51519"/>
    </source>
</evidence>
<dbReference type="Pfam" id="PF02042">
    <property type="entry name" value="RWP-RK"/>
    <property type="match status" value="1"/>
</dbReference>
<sequence>MSSVDRFLASSQPVLQEEDIDRIFEEQEAEDHNSSDSLSSAETAITIKTRNHRDGKAKVVTVTRELLEQHFHQTIEEAAAKIGLGKSTLKMVCRKLGVEKWPYTNKGVPRSACKSAGGGKGEKTEGAKSEKD</sequence>
<evidence type="ECO:0000256" key="2">
    <source>
        <dbReference type="ARBA" id="ARBA00023015"/>
    </source>
</evidence>
<keyword evidence="2" id="KW-0805">Transcription regulation</keyword>
<dbReference type="InterPro" id="IPR044607">
    <property type="entry name" value="RKD-like"/>
</dbReference>
<dbReference type="Proteomes" id="UP000011087">
    <property type="component" value="Unassembled WGS sequence"/>
</dbReference>
<feature type="domain" description="RWP-RK" evidence="8">
    <location>
        <begin position="41"/>
        <end position="130"/>
    </location>
</feature>
<protein>
    <recommendedName>
        <fullName evidence="8">RWP-RK domain-containing protein</fullName>
    </recommendedName>
</protein>
<dbReference type="GO" id="GO:0003677">
    <property type="term" value="F:DNA binding"/>
    <property type="evidence" value="ECO:0007669"/>
    <property type="project" value="UniProtKB-KW"/>
</dbReference>
<feature type="region of interest" description="Disordered" evidence="7">
    <location>
        <begin position="26"/>
        <end position="54"/>
    </location>
</feature>
<feature type="region of interest" description="Disordered" evidence="7">
    <location>
        <begin position="104"/>
        <end position="132"/>
    </location>
</feature>
<dbReference type="PANTHER" id="PTHR46373">
    <property type="entry name" value="PROTEIN RKD4"/>
    <property type="match status" value="1"/>
</dbReference>